<evidence type="ECO:0000313" key="1">
    <source>
        <dbReference type="EMBL" id="PNF25220.1"/>
    </source>
</evidence>
<dbReference type="OrthoDB" id="1854899at2759"/>
<sequence>IVPCSYFSLQQFPMVENRTGPQTIEFLTKRVMALGAVQTGQFLVDCDTFMSVPAVGK</sequence>
<evidence type="ECO:0000313" key="2">
    <source>
        <dbReference type="Proteomes" id="UP000235965"/>
    </source>
</evidence>
<comment type="caution">
    <text evidence="1">The sequence shown here is derived from an EMBL/GenBank/DDBJ whole genome shotgun (WGS) entry which is preliminary data.</text>
</comment>
<dbReference type="Proteomes" id="UP000235965">
    <property type="component" value="Unassembled WGS sequence"/>
</dbReference>
<accession>A0A2J7Q9F7</accession>
<keyword evidence="2" id="KW-1185">Reference proteome</keyword>
<dbReference type="EMBL" id="NEVH01016358">
    <property type="protein sequence ID" value="PNF25220.1"/>
    <property type="molecule type" value="Genomic_DNA"/>
</dbReference>
<organism evidence="1 2">
    <name type="scientific">Cryptotermes secundus</name>
    <dbReference type="NCBI Taxonomy" id="105785"/>
    <lineage>
        <taxon>Eukaryota</taxon>
        <taxon>Metazoa</taxon>
        <taxon>Ecdysozoa</taxon>
        <taxon>Arthropoda</taxon>
        <taxon>Hexapoda</taxon>
        <taxon>Insecta</taxon>
        <taxon>Pterygota</taxon>
        <taxon>Neoptera</taxon>
        <taxon>Polyneoptera</taxon>
        <taxon>Dictyoptera</taxon>
        <taxon>Blattodea</taxon>
        <taxon>Blattoidea</taxon>
        <taxon>Termitoidae</taxon>
        <taxon>Kalotermitidae</taxon>
        <taxon>Cryptotermitinae</taxon>
        <taxon>Cryptotermes</taxon>
    </lineage>
</organism>
<dbReference type="STRING" id="105785.A0A2J7Q9F7"/>
<name>A0A2J7Q9F7_9NEOP</name>
<reference evidence="1 2" key="1">
    <citation type="submission" date="2017-12" db="EMBL/GenBank/DDBJ databases">
        <title>Hemimetabolous genomes reveal molecular basis of termite eusociality.</title>
        <authorList>
            <person name="Harrison M.C."/>
            <person name="Jongepier E."/>
            <person name="Robertson H.M."/>
            <person name="Arning N."/>
            <person name="Bitard-Feildel T."/>
            <person name="Chao H."/>
            <person name="Childers C.P."/>
            <person name="Dinh H."/>
            <person name="Doddapaneni H."/>
            <person name="Dugan S."/>
            <person name="Gowin J."/>
            <person name="Greiner C."/>
            <person name="Han Y."/>
            <person name="Hu H."/>
            <person name="Hughes D.S.T."/>
            <person name="Huylmans A.-K."/>
            <person name="Kemena C."/>
            <person name="Kremer L.P.M."/>
            <person name="Lee S.L."/>
            <person name="Lopez-Ezquerra A."/>
            <person name="Mallet L."/>
            <person name="Monroy-Kuhn J.M."/>
            <person name="Moser A."/>
            <person name="Murali S.C."/>
            <person name="Muzny D.M."/>
            <person name="Otani S."/>
            <person name="Piulachs M.-D."/>
            <person name="Poelchau M."/>
            <person name="Qu J."/>
            <person name="Schaub F."/>
            <person name="Wada-Katsumata A."/>
            <person name="Worley K.C."/>
            <person name="Xie Q."/>
            <person name="Ylla G."/>
            <person name="Poulsen M."/>
            <person name="Gibbs R.A."/>
            <person name="Schal C."/>
            <person name="Richards S."/>
            <person name="Belles X."/>
            <person name="Korb J."/>
            <person name="Bornberg-Bauer E."/>
        </authorList>
    </citation>
    <scope>NUCLEOTIDE SEQUENCE [LARGE SCALE GENOMIC DNA]</scope>
    <source>
        <tissue evidence="1">Whole body</tissue>
    </source>
</reference>
<evidence type="ECO:0008006" key="3">
    <source>
        <dbReference type="Google" id="ProtNLM"/>
    </source>
</evidence>
<dbReference type="AlphaFoldDB" id="A0A2J7Q9F7"/>
<feature type="non-terminal residue" evidence="1">
    <location>
        <position position="57"/>
    </location>
</feature>
<dbReference type="InParanoid" id="A0A2J7Q9F7"/>
<feature type="non-terminal residue" evidence="1">
    <location>
        <position position="1"/>
    </location>
</feature>
<proteinExistence type="predicted"/>
<protein>
    <recommendedName>
        <fullName evidence="3">Mediator complex subunit 20</fullName>
    </recommendedName>
</protein>
<gene>
    <name evidence="1" type="ORF">B7P43_G13876</name>
</gene>